<evidence type="ECO:0000313" key="3">
    <source>
        <dbReference type="Proteomes" id="UP000654370"/>
    </source>
</evidence>
<dbReference type="EMBL" id="JAEPQZ010000003">
    <property type="protein sequence ID" value="KAG2183692.1"/>
    <property type="molecule type" value="Genomic_DNA"/>
</dbReference>
<comment type="caution">
    <text evidence="2">The sequence shown here is derived from an EMBL/GenBank/DDBJ whole genome shotgun (WGS) entry which is preliminary data.</text>
</comment>
<protein>
    <recommendedName>
        <fullName evidence="4">CsbD-like domain-containing protein</fullName>
    </recommendedName>
</protein>
<proteinExistence type="predicted"/>
<dbReference type="AlphaFoldDB" id="A0A8H7Q0I4"/>
<evidence type="ECO:0008006" key="4">
    <source>
        <dbReference type="Google" id="ProtNLM"/>
    </source>
</evidence>
<evidence type="ECO:0000256" key="1">
    <source>
        <dbReference type="SAM" id="MobiDB-lite"/>
    </source>
</evidence>
<name>A0A8H7Q0I4_MORIS</name>
<keyword evidence="3" id="KW-1185">Reference proteome</keyword>
<reference evidence="2" key="1">
    <citation type="submission" date="2020-12" db="EMBL/GenBank/DDBJ databases">
        <title>Metabolic potential, ecology and presence of endohyphal bacteria is reflected in genomic diversity of Mucoromycotina.</title>
        <authorList>
            <person name="Muszewska A."/>
            <person name="Okrasinska A."/>
            <person name="Steczkiewicz K."/>
            <person name="Drgas O."/>
            <person name="Orlowska M."/>
            <person name="Perlinska-Lenart U."/>
            <person name="Aleksandrzak-Piekarczyk T."/>
            <person name="Szatraj K."/>
            <person name="Zielenkiewicz U."/>
            <person name="Pilsyk S."/>
            <person name="Malc E."/>
            <person name="Mieczkowski P."/>
            <person name="Kruszewska J.S."/>
            <person name="Biernat P."/>
            <person name="Pawlowska J."/>
        </authorList>
    </citation>
    <scope>NUCLEOTIDE SEQUENCE</scope>
    <source>
        <strain evidence="2">WA0000067209</strain>
    </source>
</reference>
<feature type="region of interest" description="Disordered" evidence="1">
    <location>
        <begin position="135"/>
        <end position="160"/>
    </location>
</feature>
<dbReference type="Proteomes" id="UP000654370">
    <property type="component" value="Unassembled WGS sequence"/>
</dbReference>
<sequence>MSSNNQNTEPTTLGSYVQHGTGLVQETVGGLLGNENMKQQGTANIQTAQSNYNQLNEAANSNAPSKTTGNINAITGGVKEEVGRVLGNANLTQAGSEQRNEGNAEYNAAKAERVVEGAKDKITGNVQSGLNAALGDKTAQEQARAKAAQGDSAIQHNKLG</sequence>
<evidence type="ECO:0000313" key="2">
    <source>
        <dbReference type="EMBL" id="KAG2183692.1"/>
    </source>
</evidence>
<organism evidence="2 3">
    <name type="scientific">Mortierella isabellina</name>
    <name type="common">Filamentous fungus</name>
    <name type="synonym">Umbelopsis isabellina</name>
    <dbReference type="NCBI Taxonomy" id="91625"/>
    <lineage>
        <taxon>Eukaryota</taxon>
        <taxon>Fungi</taxon>
        <taxon>Fungi incertae sedis</taxon>
        <taxon>Mucoromycota</taxon>
        <taxon>Mucoromycotina</taxon>
        <taxon>Umbelopsidomycetes</taxon>
        <taxon>Umbelopsidales</taxon>
        <taxon>Umbelopsidaceae</taxon>
        <taxon>Umbelopsis</taxon>
    </lineage>
</organism>
<dbReference type="PANTHER" id="PTHR40460">
    <property type="entry name" value="CHROMOSOME 1, WHOLE GENOME SHOTGUN SEQUENCE"/>
    <property type="match status" value="1"/>
</dbReference>
<gene>
    <name evidence="2" type="ORF">INT43_006700</name>
</gene>
<accession>A0A8H7Q0I4</accession>
<dbReference type="OrthoDB" id="9999611at2759"/>
<dbReference type="PANTHER" id="PTHR40460:SF1">
    <property type="entry name" value="CSBD-LIKE DOMAIN-CONTAINING PROTEIN"/>
    <property type="match status" value="1"/>
</dbReference>